<dbReference type="Pfam" id="PF13343">
    <property type="entry name" value="SBP_bac_6"/>
    <property type="match status" value="1"/>
</dbReference>
<accession>U7DAF5</accession>
<protein>
    <submittedName>
        <fullName evidence="2">ABC transporter, substrate-binding protein</fullName>
    </submittedName>
</protein>
<dbReference type="PANTHER" id="PTHR30006">
    <property type="entry name" value="THIAMINE-BINDING PERIPLASMIC PROTEIN-RELATED"/>
    <property type="match status" value="1"/>
</dbReference>
<dbReference type="AlphaFoldDB" id="U7DAF5"/>
<gene>
    <name evidence="2" type="ORF">CALK_0504</name>
</gene>
<dbReference type="EMBL" id="ASJR01000003">
    <property type="protein sequence ID" value="ERP39012.1"/>
    <property type="molecule type" value="Genomic_DNA"/>
</dbReference>
<dbReference type="GO" id="GO:0030976">
    <property type="term" value="F:thiamine pyrophosphate binding"/>
    <property type="evidence" value="ECO:0007669"/>
    <property type="project" value="TreeGrafter"/>
</dbReference>
<comment type="caution">
    <text evidence="2">The sequence shown here is derived from an EMBL/GenBank/DDBJ whole genome shotgun (WGS) entry which is preliminary data.</text>
</comment>
<dbReference type="GO" id="GO:0030975">
    <property type="term" value="F:thiamine binding"/>
    <property type="evidence" value="ECO:0007669"/>
    <property type="project" value="TreeGrafter"/>
</dbReference>
<dbReference type="SUPFAM" id="SSF53850">
    <property type="entry name" value="Periplasmic binding protein-like II"/>
    <property type="match status" value="1"/>
</dbReference>
<dbReference type="Gene3D" id="3.40.190.10">
    <property type="entry name" value="Periplasmic binding protein-like II"/>
    <property type="match status" value="2"/>
</dbReference>
<evidence type="ECO:0000256" key="1">
    <source>
        <dbReference type="ARBA" id="ARBA00022729"/>
    </source>
</evidence>
<keyword evidence="1" id="KW-0732">Signal</keyword>
<dbReference type="PATRIC" id="fig|1313304.3.peg.484"/>
<dbReference type="Proteomes" id="UP000017148">
    <property type="component" value="Unassembled WGS sequence"/>
</dbReference>
<name>U7DAF5_9BACT</name>
<evidence type="ECO:0000313" key="2">
    <source>
        <dbReference type="EMBL" id="ERP39012.1"/>
    </source>
</evidence>
<organism evidence="2 3">
    <name type="scientific">Chitinivibrio alkaliphilus ACht1</name>
    <dbReference type="NCBI Taxonomy" id="1313304"/>
    <lineage>
        <taxon>Bacteria</taxon>
        <taxon>Pseudomonadati</taxon>
        <taxon>Fibrobacterota</taxon>
        <taxon>Chitinivibrionia</taxon>
        <taxon>Chitinivibrionales</taxon>
        <taxon>Chitinivibrionaceae</taxon>
        <taxon>Chitinivibrio</taxon>
    </lineage>
</organism>
<dbReference type="RefSeq" id="WP_022636040.1">
    <property type="nucleotide sequence ID" value="NZ_ASJR01000003.1"/>
</dbReference>
<dbReference type="eggNOG" id="COG1840">
    <property type="taxonomic scope" value="Bacteria"/>
</dbReference>
<dbReference type="PANTHER" id="PTHR30006:SF2">
    <property type="entry name" value="ABC TRANSPORTER SUBSTRATE-BINDING PROTEIN"/>
    <property type="match status" value="1"/>
</dbReference>
<dbReference type="OrthoDB" id="9766989at2"/>
<dbReference type="GO" id="GO:0015888">
    <property type="term" value="P:thiamine transport"/>
    <property type="evidence" value="ECO:0007669"/>
    <property type="project" value="TreeGrafter"/>
</dbReference>
<dbReference type="GO" id="GO:0030288">
    <property type="term" value="C:outer membrane-bounded periplasmic space"/>
    <property type="evidence" value="ECO:0007669"/>
    <property type="project" value="TreeGrafter"/>
</dbReference>
<sequence>MYTPRSASTSDASRNKKALISVGLKALVQEEKLAQFGSQISLRAILKTKGIDEEAFLATLQTETLRSSSDKDADIEFVGILPCPVKIPLMETYDTFAQKFMKTTGLTLHSELKPASMGTSWIAENISQRSSATELPHLFISAGFDLFFDTNKIGRFRTEGVFSDRLKRTRKNPAFAQYDMEDPEGNYTILSGVPAVFLVNCEELAGRDIPRSWKDILAPEFAGSISLPVGDFDLFNAILLSLTKAYGPDAIRQLGRAMQQDMHPSEMVKSAQRKMAKPAVTIMPYFFTKTVQNLSTVTVVWPEDGAVLSPIFMLSRRDMPPEADQIVEFFGSKEVGEILAHKGLFPSLHADVENKLPEKAPFLWVGWDFLRTKNMGEEISRAEELFYHEYSKRSSQ</sequence>
<keyword evidence="3" id="KW-1185">Reference proteome</keyword>
<proteinExistence type="predicted"/>
<reference evidence="2 3" key="1">
    <citation type="journal article" date="2013" name="Environ. Microbiol.">
        <title>Genome analysis of Chitinivibrio alkaliphilus gen. nov., sp. nov., a novel extremely haloalkaliphilic anaerobic chitinolytic bacterium from the candidate phylum Termite Group 3.</title>
        <authorList>
            <person name="Sorokin D.Y."/>
            <person name="Gumerov V.M."/>
            <person name="Rakitin A.L."/>
            <person name="Beletsky A.V."/>
            <person name="Damste J.S."/>
            <person name="Muyzer G."/>
            <person name="Mardanov A.V."/>
            <person name="Ravin N.V."/>
        </authorList>
    </citation>
    <scope>NUCLEOTIDE SEQUENCE [LARGE SCALE GENOMIC DNA]</scope>
    <source>
        <strain evidence="2 3">ACht1</strain>
    </source>
</reference>
<dbReference type="STRING" id="1313304.CALK_0504"/>
<evidence type="ECO:0000313" key="3">
    <source>
        <dbReference type="Proteomes" id="UP000017148"/>
    </source>
</evidence>